<dbReference type="PRINTS" id="PR00164">
    <property type="entry name" value="ABC2TRNSPORT"/>
</dbReference>
<evidence type="ECO:0000259" key="6">
    <source>
        <dbReference type="PROSITE" id="PS51012"/>
    </source>
</evidence>
<dbReference type="InterPro" id="IPR052902">
    <property type="entry name" value="ABC-2_transporter"/>
</dbReference>
<feature type="transmembrane region" description="Helical" evidence="5">
    <location>
        <begin position="21"/>
        <end position="40"/>
    </location>
</feature>
<proteinExistence type="inferred from homology"/>
<keyword evidence="4 5" id="KW-0472">Membrane</keyword>
<keyword evidence="5" id="KW-1003">Cell membrane</keyword>
<evidence type="ECO:0000256" key="4">
    <source>
        <dbReference type="ARBA" id="ARBA00023136"/>
    </source>
</evidence>
<comment type="subcellular location">
    <subcellularLocation>
        <location evidence="5">Cell membrane</location>
        <topology evidence="5">Multi-pass membrane protein</topology>
    </subcellularLocation>
    <subcellularLocation>
        <location evidence="1">Membrane</location>
        <topology evidence="1">Multi-pass membrane protein</topology>
    </subcellularLocation>
</comment>
<dbReference type="EMBL" id="CP141615">
    <property type="protein sequence ID" value="WRP18115.1"/>
    <property type="molecule type" value="Genomic_DNA"/>
</dbReference>
<organism evidence="7 8">
    <name type="scientific">Carboxydichorda subterranea</name>
    <dbReference type="NCBI Taxonomy" id="3109565"/>
    <lineage>
        <taxon>Bacteria</taxon>
        <taxon>Bacillati</taxon>
        <taxon>Bacillota</taxon>
        <taxon>Limnochordia</taxon>
        <taxon>Limnochordales</taxon>
        <taxon>Geochordaceae</taxon>
        <taxon>Carboxydichorda</taxon>
    </lineage>
</organism>
<feature type="transmembrane region" description="Helical" evidence="5">
    <location>
        <begin position="177"/>
        <end position="200"/>
    </location>
</feature>
<dbReference type="InterPro" id="IPR013525">
    <property type="entry name" value="ABC2_TM"/>
</dbReference>
<protein>
    <recommendedName>
        <fullName evidence="5">Transport permease protein</fullName>
    </recommendedName>
</protein>
<dbReference type="Pfam" id="PF12698">
    <property type="entry name" value="ABC2_membrane_3"/>
    <property type="match status" value="1"/>
</dbReference>
<sequence>MRGFLAVAAMSFRVWWRDRSSAFWGVILPLMLMGLLGSAFGRPESMTFTVAFVGPAAPGAGNVPGSLEPVIRQALGAVPVLKVVDEPRAQALAALRKGNRTLVVEVAPATPDGTAGAGRLLRVDLYFDEAHEQTGQAAMAVVQEVLRRIEQAMTGAPRLFSVSTHSVSGRQFRMFDFLLPGVMAMSIMQTGLMGVSWSIADYRERRVLKRVLATPFHPMGFLGGLLTRFTLVTLLQSALIFAVGVYGFGAKVVGSVWLLFLLAALGSMAFLSVGLAISTLAPTAESANILGSLLNFPMMFLSGTFWPKDIMPAFMQPIVGVLPLTPLIDSMRAVATEGASLAPYAGGLAYLAAWGAVALAMAAWRFRWE</sequence>
<keyword evidence="8" id="KW-1185">Reference proteome</keyword>
<dbReference type="PANTHER" id="PTHR43027:SF2">
    <property type="entry name" value="TRANSPORT PERMEASE PROTEIN"/>
    <property type="match status" value="1"/>
</dbReference>
<evidence type="ECO:0000256" key="3">
    <source>
        <dbReference type="ARBA" id="ARBA00022989"/>
    </source>
</evidence>
<dbReference type="PANTHER" id="PTHR43027">
    <property type="entry name" value="DOXORUBICIN RESISTANCE ABC TRANSPORTER PERMEASE PROTEIN DRRC-RELATED"/>
    <property type="match status" value="1"/>
</dbReference>
<dbReference type="InterPro" id="IPR000412">
    <property type="entry name" value="ABC_2_transport"/>
</dbReference>
<keyword evidence="5" id="KW-0813">Transport</keyword>
<evidence type="ECO:0000256" key="5">
    <source>
        <dbReference type="RuleBase" id="RU361157"/>
    </source>
</evidence>
<feature type="domain" description="ABC transmembrane type-2" evidence="6">
    <location>
        <begin position="139"/>
        <end position="369"/>
    </location>
</feature>
<keyword evidence="2 5" id="KW-0812">Transmembrane</keyword>
<feature type="transmembrane region" description="Helical" evidence="5">
    <location>
        <begin position="255"/>
        <end position="277"/>
    </location>
</feature>
<feature type="transmembrane region" description="Helical" evidence="5">
    <location>
        <begin position="289"/>
        <end position="306"/>
    </location>
</feature>
<comment type="similarity">
    <text evidence="5">Belongs to the ABC-2 integral membrane protein family.</text>
</comment>
<dbReference type="Proteomes" id="UP001332192">
    <property type="component" value="Chromosome"/>
</dbReference>
<evidence type="ECO:0000313" key="7">
    <source>
        <dbReference type="EMBL" id="WRP18115.1"/>
    </source>
</evidence>
<accession>A0ABZ1BZ54</accession>
<reference evidence="7 8" key="1">
    <citation type="journal article" date="2024" name="Front. Microbiol.">
        <title>Novel thermophilic genera Geochorda gen. nov. and Carboxydochorda gen. nov. from the deep terrestrial subsurface reveal the ecophysiological diversity in the class Limnochordia.</title>
        <authorList>
            <person name="Karnachuk O.V."/>
            <person name="Lukina A.P."/>
            <person name="Avakyan M.R."/>
            <person name="Kadnikov V.V."/>
            <person name="Begmatov S."/>
            <person name="Beletsky A.V."/>
            <person name="Vlasova K.G."/>
            <person name="Novikov A.A."/>
            <person name="Shcherbakova V.A."/>
            <person name="Mardanov A.V."/>
            <person name="Ravin N.V."/>
        </authorList>
    </citation>
    <scope>NUCLEOTIDE SEQUENCE [LARGE SCALE GENOMIC DNA]</scope>
    <source>
        <strain evidence="7 8">L945</strain>
    </source>
</reference>
<feature type="transmembrane region" description="Helical" evidence="5">
    <location>
        <begin position="341"/>
        <end position="364"/>
    </location>
</feature>
<evidence type="ECO:0000313" key="8">
    <source>
        <dbReference type="Proteomes" id="UP001332192"/>
    </source>
</evidence>
<dbReference type="PROSITE" id="PS51012">
    <property type="entry name" value="ABC_TM2"/>
    <property type="match status" value="1"/>
</dbReference>
<evidence type="ECO:0000256" key="2">
    <source>
        <dbReference type="ARBA" id="ARBA00022692"/>
    </source>
</evidence>
<dbReference type="RefSeq" id="WP_324717386.1">
    <property type="nucleotide sequence ID" value="NZ_CP141615.1"/>
</dbReference>
<feature type="transmembrane region" description="Helical" evidence="5">
    <location>
        <begin position="221"/>
        <end position="249"/>
    </location>
</feature>
<evidence type="ECO:0000256" key="1">
    <source>
        <dbReference type="ARBA" id="ARBA00004141"/>
    </source>
</evidence>
<dbReference type="InterPro" id="IPR047817">
    <property type="entry name" value="ABC2_TM_bact-type"/>
</dbReference>
<keyword evidence="3 5" id="KW-1133">Transmembrane helix</keyword>
<gene>
    <name evidence="7" type="ORF">U7230_03675</name>
</gene>
<name>A0ABZ1BZ54_9FIRM</name>